<feature type="compositionally biased region" description="Basic and acidic residues" evidence="1">
    <location>
        <begin position="86"/>
        <end position="96"/>
    </location>
</feature>
<dbReference type="AlphaFoldDB" id="A0A4Y2VB21"/>
<keyword evidence="3" id="KW-1185">Reference proteome</keyword>
<feature type="compositionally biased region" description="Polar residues" evidence="1">
    <location>
        <begin position="66"/>
        <end position="76"/>
    </location>
</feature>
<dbReference type="EMBL" id="BGPR01045515">
    <property type="protein sequence ID" value="GBO22439.1"/>
    <property type="molecule type" value="Genomic_DNA"/>
</dbReference>
<accession>A0A4Y2VB21</accession>
<feature type="compositionally biased region" description="Polar residues" evidence="1">
    <location>
        <begin position="1"/>
        <end position="17"/>
    </location>
</feature>
<gene>
    <name evidence="2" type="ORF">AVEN_91178_1</name>
</gene>
<reference evidence="2 3" key="1">
    <citation type="journal article" date="2019" name="Sci. Rep.">
        <title>Orb-weaving spider Araneus ventricosus genome elucidates the spidroin gene catalogue.</title>
        <authorList>
            <person name="Kono N."/>
            <person name="Nakamura H."/>
            <person name="Ohtoshi R."/>
            <person name="Moran D.A.P."/>
            <person name="Shinohara A."/>
            <person name="Yoshida Y."/>
            <person name="Fujiwara M."/>
            <person name="Mori M."/>
            <person name="Tomita M."/>
            <person name="Arakawa K."/>
        </authorList>
    </citation>
    <scope>NUCLEOTIDE SEQUENCE [LARGE SCALE GENOMIC DNA]</scope>
</reference>
<proteinExistence type="predicted"/>
<dbReference type="Proteomes" id="UP000499080">
    <property type="component" value="Unassembled WGS sequence"/>
</dbReference>
<feature type="region of interest" description="Disordered" evidence="1">
    <location>
        <begin position="1"/>
        <end position="127"/>
    </location>
</feature>
<feature type="compositionally biased region" description="Basic and acidic residues" evidence="1">
    <location>
        <begin position="118"/>
        <end position="127"/>
    </location>
</feature>
<protein>
    <submittedName>
        <fullName evidence="2">Uncharacterized protein</fullName>
    </submittedName>
</protein>
<comment type="caution">
    <text evidence="2">The sequence shown here is derived from an EMBL/GenBank/DDBJ whole genome shotgun (WGS) entry which is preliminary data.</text>
</comment>
<organism evidence="2 3">
    <name type="scientific">Araneus ventricosus</name>
    <name type="common">Orbweaver spider</name>
    <name type="synonym">Epeira ventricosa</name>
    <dbReference type="NCBI Taxonomy" id="182803"/>
    <lineage>
        <taxon>Eukaryota</taxon>
        <taxon>Metazoa</taxon>
        <taxon>Ecdysozoa</taxon>
        <taxon>Arthropoda</taxon>
        <taxon>Chelicerata</taxon>
        <taxon>Arachnida</taxon>
        <taxon>Araneae</taxon>
        <taxon>Araneomorphae</taxon>
        <taxon>Entelegynae</taxon>
        <taxon>Araneoidea</taxon>
        <taxon>Araneidae</taxon>
        <taxon>Araneus</taxon>
    </lineage>
</organism>
<feature type="compositionally biased region" description="Polar residues" evidence="1">
    <location>
        <begin position="104"/>
        <end position="117"/>
    </location>
</feature>
<evidence type="ECO:0000256" key="1">
    <source>
        <dbReference type="SAM" id="MobiDB-lite"/>
    </source>
</evidence>
<feature type="compositionally biased region" description="Polar residues" evidence="1">
    <location>
        <begin position="24"/>
        <end position="44"/>
    </location>
</feature>
<name>A0A4Y2VB21_ARAVE</name>
<evidence type="ECO:0000313" key="2">
    <source>
        <dbReference type="EMBL" id="GBO22439.1"/>
    </source>
</evidence>
<sequence>MDDQSPNARKKSVSANTEAFRFSSVKQDSATGMDSTIPTFSFSPATLFPDQEDIPYSCNYEDETESSLSASISMPQGDQEITAHSSCDENVRKEEIASGSSSSTDESGNLGCTSAQESSHKNVLDKA</sequence>
<evidence type="ECO:0000313" key="3">
    <source>
        <dbReference type="Proteomes" id="UP000499080"/>
    </source>
</evidence>